<gene>
    <name evidence="2" type="ORF">CENDO_05595</name>
</gene>
<dbReference type="RefSeq" id="WP_136141141.1">
    <property type="nucleotide sequence ID" value="NZ_CP039247.1"/>
</dbReference>
<dbReference type="EMBL" id="CP039247">
    <property type="protein sequence ID" value="QCB28400.1"/>
    <property type="molecule type" value="Genomic_DNA"/>
</dbReference>
<dbReference type="AlphaFoldDB" id="A0A4P7QG54"/>
<evidence type="ECO:0000256" key="1">
    <source>
        <dbReference type="SAM" id="MobiDB-lite"/>
    </source>
</evidence>
<dbReference type="OrthoDB" id="3267972at2"/>
<sequence length="79" mass="8605">MSIMDKIARLLKTKPGRKIADSALDKVEQAANQKLGADKADQIGKARREVDKRLGLDDDQDPQAGKDVPPANPQEKPEA</sequence>
<reference evidence="2 3" key="1">
    <citation type="submission" date="2019-04" db="EMBL/GenBank/DDBJ databases">
        <title>Corynebacterium endometrii sp. nov., isolated from the uterus of a cow with endometritis.</title>
        <authorList>
            <person name="Ballas P."/>
            <person name="Ruckert C."/>
            <person name="Wagener K."/>
            <person name="Drillich M."/>
            <person name="Kaempfer P."/>
            <person name="Busse H.-J."/>
            <person name="Ehling-Schulz M."/>
        </authorList>
    </citation>
    <scope>NUCLEOTIDE SEQUENCE [LARGE SCALE GENOMIC DNA]</scope>
    <source>
        <strain evidence="2 3">LMM-1653</strain>
    </source>
</reference>
<keyword evidence="3" id="KW-1185">Reference proteome</keyword>
<accession>A0A4P7QG54</accession>
<proteinExistence type="predicted"/>
<evidence type="ECO:0000313" key="2">
    <source>
        <dbReference type="EMBL" id="QCB28400.1"/>
    </source>
</evidence>
<organism evidence="2 3">
    <name type="scientific">Corynebacterium endometrii</name>
    <dbReference type="NCBI Taxonomy" id="2488819"/>
    <lineage>
        <taxon>Bacteria</taxon>
        <taxon>Bacillati</taxon>
        <taxon>Actinomycetota</taxon>
        <taxon>Actinomycetes</taxon>
        <taxon>Mycobacteriales</taxon>
        <taxon>Corynebacteriaceae</taxon>
        <taxon>Corynebacterium</taxon>
    </lineage>
</organism>
<dbReference type="Proteomes" id="UP000296352">
    <property type="component" value="Chromosome"/>
</dbReference>
<protein>
    <recommendedName>
        <fullName evidence="4">Antitoxin</fullName>
    </recommendedName>
</protein>
<evidence type="ECO:0008006" key="4">
    <source>
        <dbReference type="Google" id="ProtNLM"/>
    </source>
</evidence>
<evidence type="ECO:0000313" key="3">
    <source>
        <dbReference type="Proteomes" id="UP000296352"/>
    </source>
</evidence>
<dbReference type="Pfam" id="PF14013">
    <property type="entry name" value="MT0933_antitox"/>
    <property type="match status" value="1"/>
</dbReference>
<dbReference type="InterPro" id="IPR028037">
    <property type="entry name" value="Antitoxin_Rv0909/MT0933"/>
</dbReference>
<dbReference type="KEGG" id="cee:CENDO_05595"/>
<feature type="region of interest" description="Disordered" evidence="1">
    <location>
        <begin position="51"/>
        <end position="79"/>
    </location>
</feature>
<name>A0A4P7QG54_9CORY</name>